<keyword evidence="2 5" id="KW-0489">Methyltransferase</keyword>
<evidence type="ECO:0000256" key="5">
    <source>
        <dbReference type="PIRNR" id="PIRNR000410"/>
    </source>
</evidence>
<dbReference type="PROSITE" id="PS50123">
    <property type="entry name" value="CHER"/>
    <property type="match status" value="1"/>
</dbReference>
<dbReference type="InterPro" id="IPR036804">
    <property type="entry name" value="CheR_N_sf"/>
</dbReference>
<feature type="binding site" evidence="6">
    <location>
        <position position="90"/>
    </location>
    <ligand>
        <name>S-adenosyl-L-methionine</name>
        <dbReference type="ChEBI" id="CHEBI:59789"/>
    </ligand>
</feature>
<dbReference type="GeneID" id="78527901"/>
<feature type="binding site" evidence="6">
    <location>
        <begin position="212"/>
        <end position="213"/>
    </location>
    <ligand>
        <name>S-adenosyl-L-methionine</name>
        <dbReference type="ChEBI" id="CHEBI:59789"/>
    </ligand>
</feature>
<keyword evidence="4 5" id="KW-0949">S-adenosyl-L-methionine</keyword>
<proteinExistence type="predicted"/>
<dbReference type="PANTHER" id="PTHR24422:SF19">
    <property type="entry name" value="CHEMOTAXIS PROTEIN METHYLTRANSFERASE"/>
    <property type="match status" value="1"/>
</dbReference>
<organism evidence="8 9">
    <name type="scientific">Sphingomonas paucimobilis NBRC 13935</name>
    <dbReference type="NCBI Taxonomy" id="1219050"/>
    <lineage>
        <taxon>Bacteria</taxon>
        <taxon>Pseudomonadati</taxon>
        <taxon>Pseudomonadota</taxon>
        <taxon>Alphaproteobacteria</taxon>
        <taxon>Sphingomonadales</taxon>
        <taxon>Sphingomonadaceae</taxon>
        <taxon>Sphingomonas</taxon>
    </lineage>
</organism>
<feature type="binding site" evidence="6">
    <location>
        <position position="86"/>
    </location>
    <ligand>
        <name>S-adenosyl-L-methionine</name>
        <dbReference type="ChEBI" id="CHEBI:59789"/>
    </ligand>
</feature>
<dbReference type="InterPro" id="IPR026024">
    <property type="entry name" value="Chemotaxis_MeTrfase_CheR"/>
</dbReference>
<dbReference type="GO" id="GO:0008983">
    <property type="term" value="F:protein-glutamate O-methyltransferase activity"/>
    <property type="evidence" value="ECO:0007669"/>
    <property type="project" value="UniProtKB-EC"/>
</dbReference>
<sequence>MNAAAALPQREMEFAFSAADHRAIAEMIYAESGILLPDNKAKLIYGRLARRLRACGLENFPDYLALIADDPEERARAVDALTTNHTSFFRENHHFEHFRDELWPGFSERLASGGRVRVWSAACSSGEEPYSLMMTILGTDTRAATKLAGQDFKVLATDLSPSVIATARAGRYPLDTTRAMPASMRQAWCQRAGDMEELSPALRAPIAFRELNLLRHWPMRRPFDVIFCRNVMIYFDEPTKAQLLARFADQLVTGGTLYIGHAERIPPEVSARFHCIGRTAFQKVS</sequence>
<evidence type="ECO:0000313" key="9">
    <source>
        <dbReference type="Proteomes" id="UP000032025"/>
    </source>
</evidence>
<evidence type="ECO:0000313" key="8">
    <source>
        <dbReference type="EMBL" id="GAN14373.1"/>
    </source>
</evidence>
<keyword evidence="9" id="KW-1185">Reference proteome</keyword>
<dbReference type="EMBL" id="BBJS01000036">
    <property type="protein sequence ID" value="GAN14373.1"/>
    <property type="molecule type" value="Genomic_DNA"/>
</dbReference>
<feature type="binding site" evidence="6">
    <location>
        <position position="158"/>
    </location>
    <ligand>
        <name>S-adenosyl-L-methionine</name>
        <dbReference type="ChEBI" id="CHEBI:59789"/>
    </ligand>
</feature>
<feature type="domain" description="CheR-type methyltransferase" evidence="7">
    <location>
        <begin position="9"/>
        <end position="285"/>
    </location>
</feature>
<feature type="binding site" evidence="6">
    <location>
        <begin position="229"/>
        <end position="230"/>
    </location>
    <ligand>
        <name>S-adenosyl-L-methionine</name>
        <dbReference type="ChEBI" id="CHEBI:59789"/>
    </ligand>
</feature>
<evidence type="ECO:0000256" key="2">
    <source>
        <dbReference type="ARBA" id="ARBA00022603"/>
    </source>
</evidence>
<evidence type="ECO:0000256" key="4">
    <source>
        <dbReference type="ARBA" id="ARBA00022691"/>
    </source>
</evidence>
<comment type="catalytic activity">
    <reaction evidence="1 5">
        <text>L-glutamyl-[protein] + S-adenosyl-L-methionine = [protein]-L-glutamate 5-O-methyl ester + S-adenosyl-L-homocysteine</text>
        <dbReference type="Rhea" id="RHEA:24452"/>
        <dbReference type="Rhea" id="RHEA-COMP:10208"/>
        <dbReference type="Rhea" id="RHEA-COMP:10311"/>
        <dbReference type="ChEBI" id="CHEBI:29973"/>
        <dbReference type="ChEBI" id="CHEBI:57856"/>
        <dbReference type="ChEBI" id="CHEBI:59789"/>
        <dbReference type="ChEBI" id="CHEBI:82795"/>
        <dbReference type="EC" id="2.1.1.80"/>
    </reaction>
</comment>
<dbReference type="InterPro" id="IPR022641">
    <property type="entry name" value="CheR_N"/>
</dbReference>
<dbReference type="GO" id="GO:0032259">
    <property type="term" value="P:methylation"/>
    <property type="evidence" value="ECO:0007669"/>
    <property type="project" value="UniProtKB-KW"/>
</dbReference>
<dbReference type="Pfam" id="PF03705">
    <property type="entry name" value="CheR_N"/>
    <property type="match status" value="1"/>
</dbReference>
<dbReference type="PIRSF" id="PIRSF000410">
    <property type="entry name" value="CheR"/>
    <property type="match status" value="1"/>
</dbReference>
<reference evidence="8 9" key="1">
    <citation type="submission" date="2014-08" db="EMBL/GenBank/DDBJ databases">
        <title>Whole genome shotgun sequence of Sphingomonas paucimobilis NBRC 13935.</title>
        <authorList>
            <person name="Hosoyama A."/>
            <person name="Hashimoto M."/>
            <person name="Hosoyama Y."/>
            <person name="Noguchi M."/>
            <person name="Uohara A."/>
            <person name="Ohji S."/>
            <person name="Katano-Makiyama Y."/>
            <person name="Ichikawa N."/>
            <person name="Kimura A."/>
            <person name="Yamazoe A."/>
            <person name="Fujita N."/>
        </authorList>
    </citation>
    <scope>NUCLEOTIDE SEQUENCE [LARGE SCALE GENOMIC DNA]</scope>
    <source>
        <strain evidence="8 9">NBRC 13935</strain>
    </source>
</reference>
<dbReference type="PANTHER" id="PTHR24422">
    <property type="entry name" value="CHEMOTAXIS PROTEIN METHYLTRANSFERASE"/>
    <property type="match status" value="1"/>
</dbReference>
<dbReference type="InterPro" id="IPR050903">
    <property type="entry name" value="Bact_Chemotaxis_MeTrfase"/>
</dbReference>
<dbReference type="Gene3D" id="1.10.155.10">
    <property type="entry name" value="Chemotaxis receptor methyltransferase CheR, N-terminal domain"/>
    <property type="match status" value="1"/>
</dbReference>
<gene>
    <name evidence="8" type="primary">cheR</name>
    <name evidence="8" type="ORF">SP6_36_00920</name>
</gene>
<feature type="binding site" evidence="6">
    <location>
        <position position="84"/>
    </location>
    <ligand>
        <name>S-adenosyl-L-methionine</name>
        <dbReference type="ChEBI" id="CHEBI:59789"/>
    </ligand>
</feature>
<accession>A0A0C9NI57</accession>
<dbReference type="Gene3D" id="3.40.50.150">
    <property type="entry name" value="Vaccinia Virus protein VP39"/>
    <property type="match status" value="1"/>
</dbReference>
<dbReference type="InterPro" id="IPR029063">
    <property type="entry name" value="SAM-dependent_MTases_sf"/>
</dbReference>
<dbReference type="SMART" id="SM00138">
    <property type="entry name" value="MeTrc"/>
    <property type="match status" value="1"/>
</dbReference>
<dbReference type="RefSeq" id="WP_007404854.1">
    <property type="nucleotide sequence ID" value="NZ_BBJS01000036.1"/>
</dbReference>
<protein>
    <recommendedName>
        <fullName evidence="5">Chemotaxis protein methyltransferase</fullName>
        <ecNumber evidence="5">2.1.1.80</ecNumber>
    </recommendedName>
</protein>
<dbReference type="Pfam" id="PF01739">
    <property type="entry name" value="CheR"/>
    <property type="match status" value="1"/>
</dbReference>
<keyword evidence="3 5" id="KW-0808">Transferase</keyword>
<dbReference type="InterPro" id="IPR022642">
    <property type="entry name" value="CheR_C"/>
</dbReference>
<evidence type="ECO:0000256" key="1">
    <source>
        <dbReference type="ARBA" id="ARBA00001541"/>
    </source>
</evidence>
<dbReference type="Proteomes" id="UP000032025">
    <property type="component" value="Unassembled WGS sequence"/>
</dbReference>
<dbReference type="SUPFAM" id="SSF53335">
    <property type="entry name" value="S-adenosyl-L-methionine-dependent methyltransferases"/>
    <property type="match status" value="1"/>
</dbReference>
<dbReference type="SUPFAM" id="SSF47757">
    <property type="entry name" value="Chemotaxis receptor methyltransferase CheR, N-terminal domain"/>
    <property type="match status" value="1"/>
</dbReference>
<evidence type="ECO:0000256" key="3">
    <source>
        <dbReference type="ARBA" id="ARBA00022679"/>
    </source>
</evidence>
<dbReference type="AlphaFoldDB" id="A0A0C9NI57"/>
<feature type="binding site" evidence="6">
    <location>
        <position position="128"/>
    </location>
    <ligand>
        <name>S-adenosyl-L-methionine</name>
        <dbReference type="ChEBI" id="CHEBI:59789"/>
    </ligand>
</feature>
<evidence type="ECO:0000256" key="6">
    <source>
        <dbReference type="PIRSR" id="PIRSR000410-1"/>
    </source>
</evidence>
<comment type="function">
    <text evidence="5">Methylation of the membrane-bound methyl-accepting chemotaxis proteins (MCP) to form gamma-glutamyl methyl ester residues in MCP.</text>
</comment>
<evidence type="ECO:0000259" key="7">
    <source>
        <dbReference type="PROSITE" id="PS50123"/>
    </source>
</evidence>
<dbReference type="EC" id="2.1.1.80" evidence="5"/>
<name>A0A0C9NI57_SPHPI</name>
<dbReference type="PRINTS" id="PR00996">
    <property type="entry name" value="CHERMTFRASE"/>
</dbReference>
<dbReference type="InterPro" id="IPR000780">
    <property type="entry name" value="CheR_MeTrfase"/>
</dbReference>
<comment type="caution">
    <text evidence="8">The sequence shown here is derived from an EMBL/GenBank/DDBJ whole genome shotgun (WGS) entry which is preliminary data.</text>
</comment>